<evidence type="ECO:0000256" key="1">
    <source>
        <dbReference type="ARBA" id="ARBA00001932"/>
    </source>
</evidence>
<keyword evidence="3 6" id="KW-0285">Flavoprotein</keyword>
<feature type="domain" description="Photolyase/cryptochrome alpha/beta" evidence="7">
    <location>
        <begin position="3"/>
        <end position="132"/>
    </location>
</feature>
<dbReference type="PRINTS" id="PR00147">
    <property type="entry name" value="DNAPHOTLYASE"/>
</dbReference>
<keyword evidence="5 6" id="KW-0157">Chromophore</keyword>
<dbReference type="InterPro" id="IPR014729">
    <property type="entry name" value="Rossmann-like_a/b/a_fold"/>
</dbReference>
<gene>
    <name evidence="8" type="ORF">K9B37_11110</name>
</gene>
<evidence type="ECO:0000256" key="2">
    <source>
        <dbReference type="ARBA" id="ARBA00001974"/>
    </source>
</evidence>
<accession>A0ABS7VNX8</accession>
<evidence type="ECO:0000259" key="7">
    <source>
        <dbReference type="PROSITE" id="PS51645"/>
    </source>
</evidence>
<dbReference type="InterPro" id="IPR036155">
    <property type="entry name" value="Crypto/Photolyase_N_sf"/>
</dbReference>
<dbReference type="PANTHER" id="PTHR11455:SF9">
    <property type="entry name" value="CRYPTOCHROME CIRCADIAN CLOCK 5 ISOFORM X1"/>
    <property type="match status" value="1"/>
</dbReference>
<dbReference type="Pfam" id="PF03441">
    <property type="entry name" value="FAD_binding_7"/>
    <property type="match status" value="1"/>
</dbReference>
<keyword evidence="9" id="KW-1185">Reference proteome</keyword>
<comment type="cofactor">
    <cofactor evidence="1">
        <name>(6R)-5,10-methylene-5,6,7,8-tetrahydrofolate</name>
        <dbReference type="ChEBI" id="CHEBI:15636"/>
    </cofactor>
</comment>
<evidence type="ECO:0000256" key="6">
    <source>
        <dbReference type="RuleBase" id="RU004182"/>
    </source>
</evidence>
<evidence type="ECO:0000256" key="5">
    <source>
        <dbReference type="ARBA" id="ARBA00022991"/>
    </source>
</evidence>
<dbReference type="EMBL" id="JAIRBM010000007">
    <property type="protein sequence ID" value="MBZ6076825.1"/>
    <property type="molecule type" value="Genomic_DNA"/>
</dbReference>
<dbReference type="Gene3D" id="1.25.40.80">
    <property type="match status" value="1"/>
</dbReference>
<reference evidence="8 9" key="1">
    <citation type="submission" date="2021-09" db="EMBL/GenBank/DDBJ databases">
        <title>The complete genome sequence of a new microorganism.</title>
        <authorList>
            <person name="Zi Z."/>
        </authorList>
    </citation>
    <scope>NUCLEOTIDE SEQUENCE [LARGE SCALE GENOMIC DNA]</scope>
    <source>
        <strain evidence="8 9">WGZ8</strain>
    </source>
</reference>
<dbReference type="Gene3D" id="3.40.50.620">
    <property type="entry name" value="HUPs"/>
    <property type="match status" value="1"/>
</dbReference>
<evidence type="ECO:0000313" key="9">
    <source>
        <dbReference type="Proteomes" id="UP000704176"/>
    </source>
</evidence>
<organism evidence="8 9">
    <name type="scientific">Microvirga puerhi</name>
    <dbReference type="NCBI Taxonomy" id="2876078"/>
    <lineage>
        <taxon>Bacteria</taxon>
        <taxon>Pseudomonadati</taxon>
        <taxon>Pseudomonadota</taxon>
        <taxon>Alphaproteobacteria</taxon>
        <taxon>Hyphomicrobiales</taxon>
        <taxon>Methylobacteriaceae</taxon>
        <taxon>Microvirga</taxon>
    </lineage>
</organism>
<evidence type="ECO:0000313" key="8">
    <source>
        <dbReference type="EMBL" id="MBZ6076825.1"/>
    </source>
</evidence>
<name>A0ABS7VNX8_9HYPH</name>
<dbReference type="InterPro" id="IPR002081">
    <property type="entry name" value="Cryptochrome/DNA_photolyase_1"/>
</dbReference>
<protein>
    <submittedName>
        <fullName evidence="8">DNA photolyase family protein</fullName>
    </submittedName>
</protein>
<dbReference type="Proteomes" id="UP000704176">
    <property type="component" value="Unassembled WGS sequence"/>
</dbReference>
<evidence type="ECO:0000256" key="3">
    <source>
        <dbReference type="ARBA" id="ARBA00022630"/>
    </source>
</evidence>
<dbReference type="InterPro" id="IPR006050">
    <property type="entry name" value="DNA_photolyase_N"/>
</dbReference>
<evidence type="ECO:0000256" key="4">
    <source>
        <dbReference type="ARBA" id="ARBA00022827"/>
    </source>
</evidence>
<keyword evidence="4 6" id="KW-0274">FAD</keyword>
<dbReference type="PROSITE" id="PS51645">
    <property type="entry name" value="PHR_CRY_ALPHA_BETA"/>
    <property type="match status" value="1"/>
</dbReference>
<comment type="caution">
    <text evidence="8">The sequence shown here is derived from an EMBL/GenBank/DDBJ whole genome shotgun (WGS) entry which is preliminary data.</text>
</comment>
<dbReference type="InterPro" id="IPR036134">
    <property type="entry name" value="Crypto/Photolyase_FAD-like_sf"/>
</dbReference>
<dbReference type="SUPFAM" id="SSF48173">
    <property type="entry name" value="Cryptochrome/photolyase FAD-binding domain"/>
    <property type="match status" value="1"/>
</dbReference>
<dbReference type="RefSeq" id="WP_224313150.1">
    <property type="nucleotide sequence ID" value="NZ_JAIRBM010000007.1"/>
</dbReference>
<proteinExistence type="inferred from homology"/>
<dbReference type="InterPro" id="IPR005101">
    <property type="entry name" value="Cryptochr/Photolyase_FAD-bd"/>
</dbReference>
<sequence>MADPALVWFRDDYRISDNPALTAAAATGAPILCFFIFDESSQGIRPLGEASGWWLHGSLSALDSDLRALGSKLFLFRGSASEIVSRIAAVTHASSIFWNRRYEAAEIALDTGIKKDLVERGITVQTFNGKLLHEPWEIKNQAGKPFQVFTPYLRAVSMRSVAPPLPAPRTITAGRWPADLLDSSVALDDLALEPSRPNWAKGFAAEWNPGEQSARRKLADFLNTELPGYARQRDFPGKDSTSRLSPHLRFGETSPRQIWHASTVRNDGQESDTAKFLSEVVWRDFCYQQLFHNPNLATAPFNSRFGRFRWAADKDALAAWQKGRTGYPIVDAGMRQLWQAGWMHNRVRMIVGSFLVKHLLTDWRQGEAWFWDTLLDADPANNAFNWQWVAGSGPDAAPFYRIFNPIAQGEKFDPNGAYIRAYVPELAGLPGSAIHRPWEASKEILGPAGIELGSTYPRPIVNHEQARERALHAFRMLRAEAE</sequence>
<comment type="similarity">
    <text evidence="6">Belongs to the DNA photolyase family.</text>
</comment>
<dbReference type="PROSITE" id="PS00394">
    <property type="entry name" value="DNA_PHOTOLYASES_1_1"/>
    <property type="match status" value="1"/>
</dbReference>
<dbReference type="PANTHER" id="PTHR11455">
    <property type="entry name" value="CRYPTOCHROME"/>
    <property type="match status" value="1"/>
</dbReference>
<dbReference type="Pfam" id="PF00875">
    <property type="entry name" value="DNA_photolyase"/>
    <property type="match status" value="1"/>
</dbReference>
<comment type="cofactor">
    <cofactor evidence="2">
        <name>FAD</name>
        <dbReference type="ChEBI" id="CHEBI:57692"/>
    </cofactor>
</comment>
<dbReference type="InterPro" id="IPR018394">
    <property type="entry name" value="DNA_photolyase_1_CS_C"/>
</dbReference>
<dbReference type="Gene3D" id="1.10.579.10">
    <property type="entry name" value="DNA Cyclobutane Dipyrimidine Photolyase, subunit A, domain 3"/>
    <property type="match status" value="1"/>
</dbReference>
<dbReference type="SUPFAM" id="SSF52425">
    <property type="entry name" value="Cryptochrome/photolyase, N-terminal domain"/>
    <property type="match status" value="1"/>
</dbReference>